<dbReference type="HOGENOM" id="CLU_3240238_0_0_14"/>
<sequence length="43" mass="5301">MNKKSKNILVWESFKKPSFVYEKYFMNKKIKLCLNIKKVSFIR</sequence>
<gene>
    <name evidence="1" type="ORF">SLY_0841</name>
</gene>
<evidence type="ECO:0000313" key="2">
    <source>
        <dbReference type="Proteomes" id="UP000013941"/>
    </source>
</evidence>
<dbReference type="EMBL" id="CP002548">
    <property type="protein sequence ID" value="AGL90756.1"/>
    <property type="molecule type" value="Genomic_DNA"/>
</dbReference>
<organism evidence="1 2">
    <name type="scientific">Strawberry lethal yellows phytoplasma (CPA) str. NZSb11</name>
    <dbReference type="NCBI Taxonomy" id="980422"/>
    <lineage>
        <taxon>Bacteria</taxon>
        <taxon>Bacillati</taxon>
        <taxon>Mycoplasmatota</taxon>
        <taxon>Mollicutes</taxon>
        <taxon>Acholeplasmatales</taxon>
        <taxon>Acholeplasmataceae</taxon>
        <taxon>Candidatus Phytoplasma</taxon>
        <taxon>16SrXII (Stolbur group)</taxon>
    </lineage>
</organism>
<protein>
    <submittedName>
        <fullName evidence="1">Uncharacterized protein</fullName>
    </submittedName>
</protein>
<dbReference type="PATRIC" id="fig|980422.3.peg.777"/>
<dbReference type="AlphaFoldDB" id="R4RQH2"/>
<dbReference type="Proteomes" id="UP000013941">
    <property type="component" value="Chromosome"/>
</dbReference>
<reference evidence="1 2" key="1">
    <citation type="journal article" date="2013" name="BMC Genomics">
        <title>Comparison of the complete genome sequence of two closely related isolates of 'Candidatus Phytoplasma australiense' reveals genome plasticity.</title>
        <authorList>
            <person name="Andersen M.T."/>
            <person name="Liefting L.W."/>
            <person name="Havukkala I."/>
            <person name="Beever R.E."/>
        </authorList>
    </citation>
    <scope>NUCLEOTIDE SEQUENCE [LARGE SCALE GENOMIC DNA]</scope>
    <source>
        <strain evidence="1 2">NZSb11</strain>
    </source>
</reference>
<name>R4RQH2_PHYAS</name>
<keyword evidence="2" id="KW-1185">Reference proteome</keyword>
<dbReference type="KEGG" id="nzs:SLY_0841"/>
<proteinExistence type="predicted"/>
<accession>R4RQH2</accession>
<evidence type="ECO:0000313" key="1">
    <source>
        <dbReference type="EMBL" id="AGL90756.1"/>
    </source>
</evidence>